<dbReference type="AlphaFoldDB" id="A0A2P6MPV8"/>
<organism evidence="1 2">
    <name type="scientific">Planoprotostelium fungivorum</name>
    <dbReference type="NCBI Taxonomy" id="1890364"/>
    <lineage>
        <taxon>Eukaryota</taxon>
        <taxon>Amoebozoa</taxon>
        <taxon>Evosea</taxon>
        <taxon>Variosea</taxon>
        <taxon>Cavosteliida</taxon>
        <taxon>Cavosteliaceae</taxon>
        <taxon>Planoprotostelium</taxon>
    </lineage>
</organism>
<dbReference type="Proteomes" id="UP000241769">
    <property type="component" value="Unassembled WGS sequence"/>
</dbReference>
<reference evidence="1 2" key="1">
    <citation type="journal article" date="2018" name="Genome Biol. Evol.">
        <title>Multiple Roots of Fruiting Body Formation in Amoebozoa.</title>
        <authorList>
            <person name="Hillmann F."/>
            <person name="Forbes G."/>
            <person name="Novohradska S."/>
            <person name="Ferling I."/>
            <person name="Riege K."/>
            <person name="Groth M."/>
            <person name="Westermann M."/>
            <person name="Marz M."/>
            <person name="Spaller T."/>
            <person name="Winckler T."/>
            <person name="Schaap P."/>
            <person name="Glockner G."/>
        </authorList>
    </citation>
    <scope>NUCLEOTIDE SEQUENCE [LARGE SCALE GENOMIC DNA]</scope>
    <source>
        <strain evidence="1 2">Jena</strain>
    </source>
</reference>
<accession>A0A2P6MPV8</accession>
<evidence type="ECO:0000313" key="2">
    <source>
        <dbReference type="Proteomes" id="UP000241769"/>
    </source>
</evidence>
<gene>
    <name evidence="1" type="ORF">PROFUN_16419</name>
</gene>
<protein>
    <submittedName>
        <fullName evidence="1">Uncharacterized protein</fullName>
    </submittedName>
</protein>
<comment type="caution">
    <text evidence="1">The sequence shown here is derived from an EMBL/GenBank/DDBJ whole genome shotgun (WGS) entry which is preliminary data.</text>
</comment>
<proteinExistence type="predicted"/>
<name>A0A2P6MPV8_9EUKA</name>
<evidence type="ECO:0000313" key="1">
    <source>
        <dbReference type="EMBL" id="PRP73740.1"/>
    </source>
</evidence>
<dbReference type="InParanoid" id="A0A2P6MPV8"/>
<dbReference type="EMBL" id="MDYQ01000557">
    <property type="protein sequence ID" value="PRP73740.1"/>
    <property type="molecule type" value="Genomic_DNA"/>
</dbReference>
<sequence length="146" mass="17004">MLFMLEEMEHLISDIYIIEESLRRELPVDKSEDNMKAQGEDIPDVLKKQLAHLHRRDGTARGTRPLVFVEGNWVTNNNQMSTSETRIFPRKVRWYITEKTDNSKEYLSDSISLFLSSQLWGLEINSRNLASCHLVLLCGGQYIFIE</sequence>
<keyword evidence="2" id="KW-1185">Reference proteome</keyword>